<comment type="caution">
    <text evidence="4">The sequence shown here is derived from an EMBL/GenBank/DDBJ whole genome shotgun (WGS) entry which is preliminary data.</text>
</comment>
<keyword evidence="1" id="KW-0812">Transmembrane</keyword>
<dbReference type="Gene3D" id="2.160.20.10">
    <property type="entry name" value="Single-stranded right-handed beta-helix, Pectin lyase-like"/>
    <property type="match status" value="2"/>
</dbReference>
<keyword evidence="5" id="KW-1185">Reference proteome</keyword>
<proteinExistence type="predicted"/>
<organism evidence="4 5">
    <name type="scientific">Bacillus songklensis</name>
    <dbReference type="NCBI Taxonomy" id="1069116"/>
    <lineage>
        <taxon>Bacteria</taxon>
        <taxon>Bacillati</taxon>
        <taxon>Bacillota</taxon>
        <taxon>Bacilli</taxon>
        <taxon>Bacillales</taxon>
        <taxon>Bacillaceae</taxon>
        <taxon>Bacillus</taxon>
    </lineage>
</organism>
<dbReference type="InterPro" id="IPR007742">
    <property type="entry name" value="NosD_dom"/>
</dbReference>
<keyword evidence="1" id="KW-1133">Transmembrane helix</keyword>
<name>A0ABV8BA16_9BACI</name>
<gene>
    <name evidence="4" type="ORF">ACFOU2_23415</name>
</gene>
<dbReference type="PROSITE" id="PS51257">
    <property type="entry name" value="PROKAR_LIPOPROTEIN"/>
    <property type="match status" value="1"/>
</dbReference>
<protein>
    <submittedName>
        <fullName evidence="4">Nitrous oxide reductase family maturation protein NosD</fullName>
    </submittedName>
</protein>
<evidence type="ECO:0000313" key="4">
    <source>
        <dbReference type="EMBL" id="MFC3886276.1"/>
    </source>
</evidence>
<dbReference type="SUPFAM" id="SSF51126">
    <property type="entry name" value="Pectin lyase-like"/>
    <property type="match status" value="1"/>
</dbReference>
<dbReference type="NCBIfam" id="TIGR03804">
    <property type="entry name" value="para_beta_helix"/>
    <property type="match status" value="3"/>
</dbReference>
<dbReference type="SMART" id="SM00710">
    <property type="entry name" value="PbH1"/>
    <property type="match status" value="9"/>
</dbReference>
<sequence>MLRLLFVFLLALFGCISPAMAESELQTKIDALPEGGTLKLIDSIYDGEIVINKPITIEGGKNTVIRSCSDQPVVTLKDDGVVLKNLKIEQCSKTSDTTAIYVTGKNHHLENMQIQSNHYGIKLNRASGIVIEKGSITTAGAGNGIDLWESDHNLIQNVHFENVRDGVYLEGSNGNQLRNNKMEKARYGIHLMFCKDVLVQGNQSTHNFTGIMSMQTDGVKIIENEFNVNNDNVNSQGVLLYDAYRTTILRNEISQNRVGLYMESSRENMITHNIISGNFTGIQFKNANQNTIQQNTFIANVNESQAVKSTDNQIKNNYWDAALKLDANRNGISILPYRADPLFLILTKDVPEYQLFFDSPGMIVLQKLIKSPENEIMKDPQPLTDMPLRAAKPSLISILLTVLISTSMIMIGIKLFRLGRNSR</sequence>
<evidence type="ECO:0000259" key="3">
    <source>
        <dbReference type="Pfam" id="PF05048"/>
    </source>
</evidence>
<dbReference type="InterPro" id="IPR011050">
    <property type="entry name" value="Pectin_lyase_fold/virulence"/>
</dbReference>
<evidence type="ECO:0000256" key="1">
    <source>
        <dbReference type="SAM" id="Phobius"/>
    </source>
</evidence>
<reference evidence="5" key="1">
    <citation type="journal article" date="2019" name="Int. J. Syst. Evol. Microbiol.">
        <title>The Global Catalogue of Microorganisms (GCM) 10K type strain sequencing project: providing services to taxonomists for standard genome sequencing and annotation.</title>
        <authorList>
            <consortium name="The Broad Institute Genomics Platform"/>
            <consortium name="The Broad Institute Genome Sequencing Center for Infectious Disease"/>
            <person name="Wu L."/>
            <person name="Ma J."/>
        </authorList>
    </citation>
    <scope>NUCLEOTIDE SEQUENCE [LARGE SCALE GENOMIC DNA]</scope>
    <source>
        <strain evidence="5">CCUG 61889</strain>
    </source>
</reference>
<feature type="signal peptide" evidence="2">
    <location>
        <begin position="1"/>
        <end position="21"/>
    </location>
</feature>
<dbReference type="Proteomes" id="UP001595752">
    <property type="component" value="Unassembled WGS sequence"/>
</dbReference>
<dbReference type="InterPro" id="IPR006626">
    <property type="entry name" value="PbH1"/>
</dbReference>
<feature type="domain" description="Periplasmic copper-binding protein NosD beta helix" evidence="3">
    <location>
        <begin position="130"/>
        <end position="323"/>
    </location>
</feature>
<evidence type="ECO:0000256" key="2">
    <source>
        <dbReference type="SAM" id="SignalP"/>
    </source>
</evidence>
<feature type="chain" id="PRO_5045495362" evidence="2">
    <location>
        <begin position="22"/>
        <end position="423"/>
    </location>
</feature>
<dbReference type="Pfam" id="PF05048">
    <property type="entry name" value="NosD"/>
    <property type="match status" value="1"/>
</dbReference>
<evidence type="ECO:0000313" key="5">
    <source>
        <dbReference type="Proteomes" id="UP001595752"/>
    </source>
</evidence>
<feature type="transmembrane region" description="Helical" evidence="1">
    <location>
        <begin position="395"/>
        <end position="416"/>
    </location>
</feature>
<dbReference type="InterPro" id="IPR012334">
    <property type="entry name" value="Pectin_lyas_fold"/>
</dbReference>
<dbReference type="InterPro" id="IPR022441">
    <property type="entry name" value="Para_beta_helix_rpt-2"/>
</dbReference>
<dbReference type="EMBL" id="JBHRZT010000072">
    <property type="protein sequence ID" value="MFC3886276.1"/>
    <property type="molecule type" value="Genomic_DNA"/>
</dbReference>
<keyword evidence="2" id="KW-0732">Signal</keyword>
<keyword evidence="1" id="KW-0472">Membrane</keyword>
<accession>A0ABV8BA16</accession>